<reference evidence="1 2" key="1">
    <citation type="submission" date="2023-01" db="EMBL/GenBank/DDBJ databases">
        <title>Analysis of 21 Apiospora genomes using comparative genomics revels a genus with tremendous synthesis potential of carbohydrate active enzymes and secondary metabolites.</title>
        <authorList>
            <person name="Sorensen T."/>
        </authorList>
    </citation>
    <scope>NUCLEOTIDE SEQUENCE [LARGE SCALE GENOMIC DNA]</scope>
    <source>
        <strain evidence="1 2">CBS 24483</strain>
    </source>
</reference>
<name>A0ABR1QAG5_9PEZI</name>
<keyword evidence="2" id="KW-1185">Reference proteome</keyword>
<sequence>MTTHFPFLRLPREIRDEIYRFLFRDLVFDRNNPQDRSEHEKKRSIDPRLALLQVCRQIYAEASPLALRHVTICCMDAWDMLRCLMSMNPEQIRQLKYLNVCYSIVCFKLPYRAADDAPSSSPRFEPEPDARGFHVGALLGLFPGLELDLLVLEDGMSSGLSGHEAAHGPDLVESLLQADGFREVRANIRAAEDAFAGNRRMDGTRGGCEKDFDDYGPSWAESIRTRFRGRPGWSVDLFVEEAACPSDHWDGFRDAGVTARDGLEQRQDAGLEESEDRCFLAENYWTFRACRGDGPVAVPDGGRDRVLGCIGYYFQEEGPLSDEEVKGASDGLRQLFRDRNYAQIVEAEEVADLGADGPYDYDW</sequence>
<accession>A0ABR1QAG5</accession>
<proteinExistence type="predicted"/>
<protein>
    <submittedName>
        <fullName evidence="1">Uncharacterized protein</fullName>
    </submittedName>
</protein>
<dbReference type="RefSeq" id="XP_066698915.1">
    <property type="nucleotide sequence ID" value="XM_066846517.1"/>
</dbReference>
<organism evidence="1 2">
    <name type="scientific">Apiospora aurea</name>
    <dbReference type="NCBI Taxonomy" id="335848"/>
    <lineage>
        <taxon>Eukaryota</taxon>
        <taxon>Fungi</taxon>
        <taxon>Dikarya</taxon>
        <taxon>Ascomycota</taxon>
        <taxon>Pezizomycotina</taxon>
        <taxon>Sordariomycetes</taxon>
        <taxon>Xylariomycetidae</taxon>
        <taxon>Amphisphaeriales</taxon>
        <taxon>Apiosporaceae</taxon>
        <taxon>Apiospora</taxon>
    </lineage>
</organism>
<gene>
    <name evidence="1" type="ORF">PG986_010295</name>
</gene>
<dbReference type="Proteomes" id="UP001391051">
    <property type="component" value="Unassembled WGS sequence"/>
</dbReference>
<dbReference type="EMBL" id="JAQQWE010000006">
    <property type="protein sequence ID" value="KAK7949409.1"/>
    <property type="molecule type" value="Genomic_DNA"/>
</dbReference>
<evidence type="ECO:0000313" key="1">
    <source>
        <dbReference type="EMBL" id="KAK7949409.1"/>
    </source>
</evidence>
<comment type="caution">
    <text evidence="1">The sequence shown here is derived from an EMBL/GenBank/DDBJ whole genome shotgun (WGS) entry which is preliminary data.</text>
</comment>
<dbReference type="PANTHER" id="PTHR38790">
    <property type="entry name" value="2EXR DOMAIN-CONTAINING PROTEIN-RELATED"/>
    <property type="match status" value="1"/>
</dbReference>
<dbReference type="GeneID" id="92079579"/>
<evidence type="ECO:0000313" key="2">
    <source>
        <dbReference type="Proteomes" id="UP001391051"/>
    </source>
</evidence>